<sequence>MDNVNAASRFLLLPVEIHHLIASYLTLGRIFGRGHDIDRREYQHLAYYGLFKGEWDAMCTCVPALQLTPLLSTCHYLRTVYTPFLHSTIATCILREEQLWHNSGPLVCTMHRDLESCFREEDIYYTATTRLVFLNPVIIKSVLDWLVELKPGYNFERIYRILLRRILIHENHRLSERGDFRTDAEYEERRSSCMCGPTRLAAHLELVKDLAGRLGPDGLNQRYSCNENPLITLLEGTEYGHHYTDEHTVNLARALVDAGLDIAKDPGLMLGLKDPVGAFLHFSARKGLAAVTRCLLDCGADVHIEDMTGKTAVNENWITSSDMCDGSGLAIAYERMELFKLLVERGADINGGRSMDSWLSHPLNVPSRLMWSGSVQQIFRRRGMADQSHYSWSALPGDELRRLRTIDGELKVHFEYSAVYYNLILPTALTLFEEGKAPNLDLNYLGLTDREDCINFGQHPSLIEYLCYQYDPNSIYAIQGPVRSREREKRLQAKLHAELSNTSWYVAPIIPRGRVELVNRLLNAGCDPNAAPRRWPYNEREESSGKYKTLIECVIGSPVPIGEQRAIVALLVKKGARVDEELLYRVMKKGGRWDMMESLGVDWKDEAVKKVKMREVSEDEWSEEDDSGQGSEEDSRDEWDEESEEESEEEIEEEVDEEIEE</sequence>
<evidence type="ECO:0000313" key="4">
    <source>
        <dbReference type="Proteomes" id="UP000275078"/>
    </source>
</evidence>
<evidence type="ECO:0000313" key="3">
    <source>
        <dbReference type="EMBL" id="RPA83947.1"/>
    </source>
</evidence>
<proteinExistence type="predicted"/>
<dbReference type="AlphaFoldDB" id="A0A3N4IES2"/>
<dbReference type="OrthoDB" id="7464126at2759"/>
<gene>
    <name evidence="3" type="ORF">BJ508DRAFT_304124</name>
</gene>
<dbReference type="InterPro" id="IPR002110">
    <property type="entry name" value="Ankyrin_rpt"/>
</dbReference>
<feature type="repeat" description="ANK" evidence="1">
    <location>
        <begin position="280"/>
        <end position="307"/>
    </location>
</feature>
<organism evidence="3 4">
    <name type="scientific">Ascobolus immersus RN42</name>
    <dbReference type="NCBI Taxonomy" id="1160509"/>
    <lineage>
        <taxon>Eukaryota</taxon>
        <taxon>Fungi</taxon>
        <taxon>Dikarya</taxon>
        <taxon>Ascomycota</taxon>
        <taxon>Pezizomycotina</taxon>
        <taxon>Pezizomycetes</taxon>
        <taxon>Pezizales</taxon>
        <taxon>Ascobolaceae</taxon>
        <taxon>Ascobolus</taxon>
    </lineage>
</organism>
<feature type="region of interest" description="Disordered" evidence="2">
    <location>
        <begin position="614"/>
        <end position="661"/>
    </location>
</feature>
<dbReference type="Proteomes" id="UP000275078">
    <property type="component" value="Unassembled WGS sequence"/>
</dbReference>
<evidence type="ECO:0000256" key="1">
    <source>
        <dbReference type="PROSITE-ProRule" id="PRU00023"/>
    </source>
</evidence>
<feature type="compositionally biased region" description="Acidic residues" evidence="2">
    <location>
        <begin position="617"/>
        <end position="661"/>
    </location>
</feature>
<reference evidence="3 4" key="1">
    <citation type="journal article" date="2018" name="Nat. Ecol. Evol.">
        <title>Pezizomycetes genomes reveal the molecular basis of ectomycorrhizal truffle lifestyle.</title>
        <authorList>
            <person name="Murat C."/>
            <person name="Payen T."/>
            <person name="Noel B."/>
            <person name="Kuo A."/>
            <person name="Morin E."/>
            <person name="Chen J."/>
            <person name="Kohler A."/>
            <person name="Krizsan K."/>
            <person name="Balestrini R."/>
            <person name="Da Silva C."/>
            <person name="Montanini B."/>
            <person name="Hainaut M."/>
            <person name="Levati E."/>
            <person name="Barry K.W."/>
            <person name="Belfiori B."/>
            <person name="Cichocki N."/>
            <person name="Clum A."/>
            <person name="Dockter R.B."/>
            <person name="Fauchery L."/>
            <person name="Guy J."/>
            <person name="Iotti M."/>
            <person name="Le Tacon F."/>
            <person name="Lindquist E.A."/>
            <person name="Lipzen A."/>
            <person name="Malagnac F."/>
            <person name="Mello A."/>
            <person name="Molinier V."/>
            <person name="Miyauchi S."/>
            <person name="Poulain J."/>
            <person name="Riccioni C."/>
            <person name="Rubini A."/>
            <person name="Sitrit Y."/>
            <person name="Splivallo R."/>
            <person name="Traeger S."/>
            <person name="Wang M."/>
            <person name="Zifcakova L."/>
            <person name="Wipf D."/>
            <person name="Zambonelli A."/>
            <person name="Paolocci F."/>
            <person name="Nowrousian M."/>
            <person name="Ottonello S."/>
            <person name="Baldrian P."/>
            <person name="Spatafora J.W."/>
            <person name="Henrissat B."/>
            <person name="Nagy L.G."/>
            <person name="Aury J.M."/>
            <person name="Wincker P."/>
            <person name="Grigoriev I.V."/>
            <person name="Bonfante P."/>
            <person name="Martin F.M."/>
        </authorList>
    </citation>
    <scope>NUCLEOTIDE SEQUENCE [LARGE SCALE GENOMIC DNA]</scope>
    <source>
        <strain evidence="3 4">RN42</strain>
    </source>
</reference>
<dbReference type="Gene3D" id="1.25.40.20">
    <property type="entry name" value="Ankyrin repeat-containing domain"/>
    <property type="match status" value="1"/>
</dbReference>
<name>A0A3N4IES2_ASCIM</name>
<dbReference type="PROSITE" id="PS50088">
    <property type="entry name" value="ANK_REPEAT"/>
    <property type="match status" value="1"/>
</dbReference>
<accession>A0A3N4IES2</accession>
<keyword evidence="4" id="KW-1185">Reference proteome</keyword>
<evidence type="ECO:0000256" key="2">
    <source>
        <dbReference type="SAM" id="MobiDB-lite"/>
    </source>
</evidence>
<dbReference type="EMBL" id="ML119661">
    <property type="protein sequence ID" value="RPA83947.1"/>
    <property type="molecule type" value="Genomic_DNA"/>
</dbReference>
<protein>
    <submittedName>
        <fullName evidence="3">Uncharacterized protein</fullName>
    </submittedName>
</protein>
<keyword evidence="1" id="KW-0040">ANK repeat</keyword>
<dbReference type="InterPro" id="IPR036770">
    <property type="entry name" value="Ankyrin_rpt-contain_sf"/>
</dbReference>
<dbReference type="SUPFAM" id="SSF48403">
    <property type="entry name" value="Ankyrin repeat"/>
    <property type="match status" value="1"/>
</dbReference>